<keyword evidence="7" id="KW-1185">Reference proteome</keyword>
<dbReference type="EMBL" id="JBHSNF010000001">
    <property type="protein sequence ID" value="MFC5524182.1"/>
    <property type="molecule type" value="Genomic_DNA"/>
</dbReference>
<dbReference type="Pfam" id="PF00657">
    <property type="entry name" value="Lipase_GDSL"/>
    <property type="match status" value="1"/>
</dbReference>
<proteinExistence type="inferred from homology"/>
<dbReference type="Pfam" id="PF03797">
    <property type="entry name" value="Autotransporter"/>
    <property type="match status" value="1"/>
</dbReference>
<evidence type="ECO:0000313" key="7">
    <source>
        <dbReference type="Proteomes" id="UP001596114"/>
    </source>
</evidence>
<dbReference type="PROSITE" id="PS01098">
    <property type="entry name" value="LIPASE_GDSL_SER"/>
    <property type="match status" value="1"/>
</dbReference>
<dbReference type="InterPro" id="IPR008265">
    <property type="entry name" value="Lipase_GDSL_AS"/>
</dbReference>
<evidence type="ECO:0000313" key="6">
    <source>
        <dbReference type="EMBL" id="MFC5524182.1"/>
    </source>
</evidence>
<reference evidence="7" key="1">
    <citation type="journal article" date="2019" name="Int. J. Syst. Evol. Microbiol.">
        <title>The Global Catalogue of Microorganisms (GCM) 10K type strain sequencing project: providing services to taxonomists for standard genome sequencing and annotation.</title>
        <authorList>
            <consortium name="The Broad Institute Genomics Platform"/>
            <consortium name="The Broad Institute Genome Sequencing Center for Infectious Disease"/>
            <person name="Wu L."/>
            <person name="Ma J."/>
        </authorList>
    </citation>
    <scope>NUCLEOTIDE SEQUENCE [LARGE SCALE GENOMIC DNA]</scope>
    <source>
        <strain evidence="7">CGMCC 1.16619</strain>
    </source>
</reference>
<dbReference type="InterPro" id="IPR036709">
    <property type="entry name" value="Autotransporte_beta_dom_sf"/>
</dbReference>
<feature type="domain" description="Autotransporter" evidence="5">
    <location>
        <begin position="336"/>
        <end position="616"/>
    </location>
</feature>
<name>A0ABW0QJ30_9GAMM</name>
<dbReference type="PANTHER" id="PTHR45648">
    <property type="entry name" value="GDSL LIPASE/ACYLHYDROLASE FAMILY PROTEIN (AFU_ORTHOLOGUE AFUA_4G14700)"/>
    <property type="match status" value="1"/>
</dbReference>
<evidence type="ECO:0000259" key="5">
    <source>
        <dbReference type="PROSITE" id="PS51208"/>
    </source>
</evidence>
<dbReference type="CDD" id="cd01847">
    <property type="entry name" value="Triacylglycerol_lipase_like"/>
    <property type="match status" value="1"/>
</dbReference>
<keyword evidence="2 4" id="KW-0732">Signal</keyword>
<evidence type="ECO:0000256" key="2">
    <source>
        <dbReference type="ARBA" id="ARBA00022729"/>
    </source>
</evidence>
<evidence type="ECO:0000256" key="4">
    <source>
        <dbReference type="SAM" id="SignalP"/>
    </source>
</evidence>
<accession>A0ABW0QJ30</accession>
<dbReference type="PANTHER" id="PTHR45648:SF5">
    <property type="entry name" value="OS04G0577300 PROTEIN"/>
    <property type="match status" value="1"/>
</dbReference>
<evidence type="ECO:0000256" key="1">
    <source>
        <dbReference type="ARBA" id="ARBA00008668"/>
    </source>
</evidence>
<dbReference type="PIRSF" id="PIRSF037375">
    <property type="entry name" value="Autotrns_EstA"/>
    <property type="match status" value="1"/>
</dbReference>
<dbReference type="SUPFAM" id="SSF52266">
    <property type="entry name" value="SGNH hydrolase"/>
    <property type="match status" value="1"/>
</dbReference>
<keyword evidence="3" id="KW-0378">Hydrolase</keyword>
<dbReference type="InterPro" id="IPR005546">
    <property type="entry name" value="Autotransporte_beta"/>
</dbReference>
<organism evidence="6 7">
    <name type="scientific">Rhodanobacter ginsengisoli</name>
    <dbReference type="NCBI Taxonomy" id="418646"/>
    <lineage>
        <taxon>Bacteria</taxon>
        <taxon>Pseudomonadati</taxon>
        <taxon>Pseudomonadota</taxon>
        <taxon>Gammaproteobacteria</taxon>
        <taxon>Lysobacterales</taxon>
        <taxon>Rhodanobacteraceae</taxon>
        <taxon>Rhodanobacter</taxon>
    </lineage>
</organism>
<dbReference type="PROSITE" id="PS51208">
    <property type="entry name" value="AUTOTRANSPORTER"/>
    <property type="match status" value="1"/>
</dbReference>
<sequence>MHRTRVLAGAIAASLLVSMAASAAQFSKVVIIGDSLSDAGNLSLALGSPTPSRFTTNPGFTAPEMVASGLGLPVTASLLGGTDYAFGGAGLVNNSSAGPIPTLPQQLQMYLAASGGAADPHALYQVWGGANDIFYLTATSTDPNVLGAGTLTAAQTELGLIGSLQTAGARYAVVYNLPDIGKTPAGMAGGAAASAGATQLSALYNNQLNIGLGQLSSNGMNIIPVNAFALVNEVIANPSNYGFTNVTAPACTGGSGSSLQCGPQGSGAPVTYAPGTENTYLFADGVHPTQAADRLLSQVVLSEIAAPGQTSLLSQAPLTAVTTQTQTVRGEMLNDGSGGGTRFFAHANYAQQRFDGSDTSPRANSNNFDLTLGGDLKYSDNVSMGAALGLGHNNTGVSGGTGGYKMQDVSVLAYVTYHSGGAYLGAYGEAGHSHFTDVNRIIQIGPMTRTESGNTGGSHGGLGFTGGWWFGQNKLQYGPFANVEWHDFGVSGYHESSGDSTAMWFANQERKALISTLGWRVQGEFQISNAVLKPYAELSWNHDSKADPREVTAGLTSMGGSFTLTGYVPDKTWGMASLGLSTQLTPTVSSWIGYSGRFSDSSQRYNSVNMGFKIAL</sequence>
<comment type="similarity">
    <text evidence="1">Belongs to the 'GDSL' lipolytic enzyme family.</text>
</comment>
<evidence type="ECO:0000256" key="3">
    <source>
        <dbReference type="ARBA" id="ARBA00022801"/>
    </source>
</evidence>
<dbReference type="InterPro" id="IPR051058">
    <property type="entry name" value="GDSL_Est/Lipase"/>
</dbReference>
<dbReference type="SUPFAM" id="SSF103515">
    <property type="entry name" value="Autotransporter"/>
    <property type="match status" value="1"/>
</dbReference>
<feature type="chain" id="PRO_5046360390" evidence="4">
    <location>
        <begin position="24"/>
        <end position="616"/>
    </location>
</feature>
<dbReference type="Proteomes" id="UP001596114">
    <property type="component" value="Unassembled WGS sequence"/>
</dbReference>
<comment type="caution">
    <text evidence="6">The sequence shown here is derived from an EMBL/GenBank/DDBJ whole genome shotgun (WGS) entry which is preliminary data.</text>
</comment>
<dbReference type="SMART" id="SM00869">
    <property type="entry name" value="Autotransporter"/>
    <property type="match status" value="1"/>
</dbReference>
<dbReference type="InterPro" id="IPR001087">
    <property type="entry name" value="GDSL"/>
</dbReference>
<protein>
    <submittedName>
        <fullName evidence="6">Autotransporter domain-containing protein</fullName>
    </submittedName>
</protein>
<dbReference type="InterPro" id="IPR036514">
    <property type="entry name" value="SGNH_hydro_sf"/>
</dbReference>
<dbReference type="Gene3D" id="3.40.50.1110">
    <property type="entry name" value="SGNH hydrolase"/>
    <property type="match status" value="1"/>
</dbReference>
<dbReference type="Gene3D" id="2.40.128.130">
    <property type="entry name" value="Autotransporter beta-domain"/>
    <property type="match status" value="1"/>
</dbReference>
<feature type="signal peptide" evidence="4">
    <location>
        <begin position="1"/>
        <end position="23"/>
    </location>
</feature>
<dbReference type="InterPro" id="IPR017186">
    <property type="entry name" value="Lipase_autotranspt_EstA"/>
</dbReference>
<gene>
    <name evidence="6" type="ORF">ACFPPA_00350</name>
</gene>
<dbReference type="RefSeq" id="WP_377316145.1">
    <property type="nucleotide sequence ID" value="NZ_JBHSNF010000001.1"/>
</dbReference>